<feature type="domain" description="PPIase cyclophilin-type" evidence="2">
    <location>
        <begin position="64"/>
        <end position="105"/>
    </location>
</feature>
<dbReference type="Gene3D" id="2.40.100.10">
    <property type="entry name" value="Cyclophilin-like"/>
    <property type="match status" value="1"/>
</dbReference>
<accession>A0A3B1DCJ9</accession>
<sequence length="105" mass="11715">MRITRTIALMALMVTFLCSTADAQRGSTKKGSMKKGSMKKGSSMKGSGMKGSGRKRLLTKTYQVKFETSKGDIVIEVHPEWAPIGATHFKMLVDAKFYDDARFFR</sequence>
<dbReference type="GO" id="GO:0003755">
    <property type="term" value="F:peptidyl-prolyl cis-trans isomerase activity"/>
    <property type="evidence" value="ECO:0007669"/>
    <property type="project" value="InterPro"/>
</dbReference>
<feature type="compositionally biased region" description="Basic residues" evidence="1">
    <location>
        <begin position="27"/>
        <end position="38"/>
    </location>
</feature>
<evidence type="ECO:0000313" key="3">
    <source>
        <dbReference type="EMBL" id="VAX38502.1"/>
    </source>
</evidence>
<dbReference type="Pfam" id="PF00160">
    <property type="entry name" value="Pro_isomerase"/>
    <property type="match status" value="1"/>
</dbReference>
<dbReference type="InterPro" id="IPR002130">
    <property type="entry name" value="Cyclophilin-type_PPIase_dom"/>
</dbReference>
<evidence type="ECO:0000256" key="1">
    <source>
        <dbReference type="SAM" id="MobiDB-lite"/>
    </source>
</evidence>
<protein>
    <recommendedName>
        <fullName evidence="2">PPIase cyclophilin-type domain-containing protein</fullName>
    </recommendedName>
</protein>
<proteinExistence type="predicted"/>
<organism evidence="3">
    <name type="scientific">hydrothermal vent metagenome</name>
    <dbReference type="NCBI Taxonomy" id="652676"/>
    <lineage>
        <taxon>unclassified sequences</taxon>
        <taxon>metagenomes</taxon>
        <taxon>ecological metagenomes</taxon>
    </lineage>
</organism>
<dbReference type="AlphaFoldDB" id="A0A3B1DCJ9"/>
<evidence type="ECO:0000259" key="2">
    <source>
        <dbReference type="Pfam" id="PF00160"/>
    </source>
</evidence>
<dbReference type="SUPFAM" id="SSF50891">
    <property type="entry name" value="Cyclophilin-like"/>
    <property type="match status" value="1"/>
</dbReference>
<dbReference type="EMBL" id="UOGL01000212">
    <property type="protein sequence ID" value="VAX38502.1"/>
    <property type="molecule type" value="Genomic_DNA"/>
</dbReference>
<gene>
    <name evidence="3" type="ORF">MNBD_PLANCTO02-167</name>
</gene>
<reference evidence="3" key="1">
    <citation type="submission" date="2018-06" db="EMBL/GenBank/DDBJ databases">
        <authorList>
            <person name="Zhirakovskaya E."/>
        </authorList>
    </citation>
    <scope>NUCLEOTIDE SEQUENCE</scope>
</reference>
<feature type="non-terminal residue" evidence="3">
    <location>
        <position position="105"/>
    </location>
</feature>
<name>A0A3B1DCJ9_9ZZZZ</name>
<feature type="region of interest" description="Disordered" evidence="1">
    <location>
        <begin position="23"/>
        <end position="55"/>
    </location>
</feature>
<dbReference type="InterPro" id="IPR029000">
    <property type="entry name" value="Cyclophilin-like_dom_sf"/>
</dbReference>